<reference evidence="1 2" key="1">
    <citation type="submission" date="2020-04" db="EMBL/GenBank/DDBJ databases">
        <title>Perkinsus olseni comparative genomics.</title>
        <authorList>
            <person name="Bogema D.R."/>
        </authorList>
    </citation>
    <scope>NUCLEOTIDE SEQUENCE [LARGE SCALE GENOMIC DNA]</scope>
    <source>
        <strain evidence="1">ATCC PRA-31</strain>
    </source>
</reference>
<gene>
    <name evidence="1" type="ORF">FOL46_003990</name>
</gene>
<organism evidence="1 2">
    <name type="scientific">Perkinsus olseni</name>
    <name type="common">Perkinsus atlanticus</name>
    <dbReference type="NCBI Taxonomy" id="32597"/>
    <lineage>
        <taxon>Eukaryota</taxon>
        <taxon>Sar</taxon>
        <taxon>Alveolata</taxon>
        <taxon>Perkinsozoa</taxon>
        <taxon>Perkinsea</taxon>
        <taxon>Perkinsida</taxon>
        <taxon>Perkinsidae</taxon>
        <taxon>Perkinsus</taxon>
    </lineage>
</organism>
<sequence length="100" mass="11323">MATQRVAIQIEDESPNSVVYAERKTEEKLIHLCGQASLQQPLMLAFRNDLEHKSLPILSWNNQVDLLTAQLPPSPSWSSPMPRTASAIRSISWADIRRLE</sequence>
<evidence type="ECO:0000313" key="2">
    <source>
        <dbReference type="Proteomes" id="UP000572268"/>
    </source>
</evidence>
<evidence type="ECO:0000313" key="1">
    <source>
        <dbReference type="EMBL" id="KAF4664854.1"/>
    </source>
</evidence>
<dbReference type="AlphaFoldDB" id="A0A7J6M039"/>
<proteinExistence type="predicted"/>
<protein>
    <submittedName>
        <fullName evidence="1">Uncharacterized protein</fullName>
    </submittedName>
</protein>
<name>A0A7J6M039_PEROL</name>
<dbReference type="EMBL" id="JABANN010000249">
    <property type="protein sequence ID" value="KAF4664854.1"/>
    <property type="molecule type" value="Genomic_DNA"/>
</dbReference>
<accession>A0A7J6M039</accession>
<comment type="caution">
    <text evidence="1">The sequence shown here is derived from an EMBL/GenBank/DDBJ whole genome shotgun (WGS) entry which is preliminary data.</text>
</comment>
<dbReference type="Proteomes" id="UP000572268">
    <property type="component" value="Unassembled WGS sequence"/>
</dbReference>